<name>A0A2M6WZM1_9BACT</name>
<evidence type="ECO:0000256" key="3">
    <source>
        <dbReference type="SAM" id="MobiDB-lite"/>
    </source>
</evidence>
<proteinExistence type="inferred from homology"/>
<reference evidence="6" key="1">
    <citation type="submission" date="2017-09" db="EMBL/GenBank/DDBJ databases">
        <title>Depth-based differentiation of microbial function through sediment-hosted aquifers and enrichment of novel symbionts in the deep terrestrial subsurface.</title>
        <authorList>
            <person name="Probst A.J."/>
            <person name="Ladd B."/>
            <person name="Jarett J.K."/>
            <person name="Geller-Mcgrath D.E."/>
            <person name="Sieber C.M.K."/>
            <person name="Emerson J.B."/>
            <person name="Anantharaman K."/>
            <person name="Thomas B.C."/>
            <person name="Malmstrom R."/>
            <person name="Stieglmeier M."/>
            <person name="Klingl A."/>
            <person name="Woyke T."/>
            <person name="Ryan C.M."/>
            <person name="Banfield J.F."/>
        </authorList>
    </citation>
    <scope>NUCLEOTIDE SEQUENCE [LARGE SCALE GENOMIC DNA]</scope>
</reference>
<dbReference type="Proteomes" id="UP000230731">
    <property type="component" value="Unassembled WGS sequence"/>
</dbReference>
<dbReference type="PROSITE" id="PS01031">
    <property type="entry name" value="SHSP"/>
    <property type="match status" value="1"/>
</dbReference>
<dbReference type="AlphaFoldDB" id="A0A2M6WZM1"/>
<evidence type="ECO:0000259" key="4">
    <source>
        <dbReference type="PROSITE" id="PS01031"/>
    </source>
</evidence>
<dbReference type="CDD" id="cd06464">
    <property type="entry name" value="ACD_sHsps-like"/>
    <property type="match status" value="1"/>
</dbReference>
<dbReference type="InterPro" id="IPR008978">
    <property type="entry name" value="HSP20-like_chaperone"/>
</dbReference>
<dbReference type="InterPro" id="IPR031107">
    <property type="entry name" value="Small_HSP"/>
</dbReference>
<dbReference type="Gene3D" id="2.60.40.790">
    <property type="match status" value="1"/>
</dbReference>
<feature type="region of interest" description="Disordered" evidence="3">
    <location>
        <begin position="54"/>
        <end position="74"/>
    </location>
</feature>
<protein>
    <recommendedName>
        <fullName evidence="4">SHSP domain-containing protein</fullName>
    </recommendedName>
</protein>
<feature type="domain" description="SHSP" evidence="4">
    <location>
        <begin position="81"/>
        <end position="194"/>
    </location>
</feature>
<sequence length="194" mass="21940">MVQETPGFFERLTGARIMSRGRRHEVVSEEEAEEVNAHIVDEAVAPDDGQYLEQAMSEPEPEEEPEEEYSDEDNGQIAQEYEEQEGQLTVDVFQDEENVIIQSTIAGVAPEDLDVSITNDMVTIRGQRRRALAVNPEDYFYQECYWGSFSRSIILPVEIDADAAEAKIKNGVLTIRIPKATTAMTRRLRVREGS</sequence>
<dbReference type="PANTHER" id="PTHR11527">
    <property type="entry name" value="HEAT-SHOCK PROTEIN 20 FAMILY MEMBER"/>
    <property type="match status" value="1"/>
</dbReference>
<evidence type="ECO:0000256" key="1">
    <source>
        <dbReference type="PROSITE-ProRule" id="PRU00285"/>
    </source>
</evidence>
<evidence type="ECO:0000313" key="6">
    <source>
        <dbReference type="Proteomes" id="UP000230731"/>
    </source>
</evidence>
<feature type="compositionally biased region" description="Acidic residues" evidence="3">
    <location>
        <begin position="59"/>
        <end position="74"/>
    </location>
</feature>
<dbReference type="Pfam" id="PF00011">
    <property type="entry name" value="HSP20"/>
    <property type="match status" value="1"/>
</dbReference>
<evidence type="ECO:0000313" key="5">
    <source>
        <dbReference type="EMBL" id="PIT98205.1"/>
    </source>
</evidence>
<comment type="similarity">
    <text evidence="1 2">Belongs to the small heat shock protein (HSP20) family.</text>
</comment>
<comment type="caution">
    <text evidence="5">The sequence shown here is derived from an EMBL/GenBank/DDBJ whole genome shotgun (WGS) entry which is preliminary data.</text>
</comment>
<gene>
    <name evidence="5" type="ORF">COT71_01915</name>
</gene>
<accession>A0A2M6WZM1</accession>
<dbReference type="SUPFAM" id="SSF49764">
    <property type="entry name" value="HSP20-like chaperones"/>
    <property type="match status" value="1"/>
</dbReference>
<dbReference type="EMBL" id="PEZP01000023">
    <property type="protein sequence ID" value="PIT98205.1"/>
    <property type="molecule type" value="Genomic_DNA"/>
</dbReference>
<organism evidence="5 6">
    <name type="scientific">Candidatus Andersenbacteria bacterium CG10_big_fil_rev_8_21_14_0_10_54_11</name>
    <dbReference type="NCBI Taxonomy" id="1974485"/>
    <lineage>
        <taxon>Bacteria</taxon>
        <taxon>Candidatus Anderseniibacteriota</taxon>
    </lineage>
</organism>
<evidence type="ECO:0000256" key="2">
    <source>
        <dbReference type="RuleBase" id="RU003616"/>
    </source>
</evidence>
<dbReference type="InterPro" id="IPR002068">
    <property type="entry name" value="A-crystallin/Hsp20_dom"/>
</dbReference>